<proteinExistence type="inferred from homology"/>
<dbReference type="PANTHER" id="PTHR10983:SF2">
    <property type="entry name" value="ACYL-COA:LYSOPHOSPHATIDYLGLYCEROL ACYLTRANSFERASE 1"/>
    <property type="match status" value="1"/>
</dbReference>
<dbReference type="Pfam" id="PF01553">
    <property type="entry name" value="Acyltransferase"/>
    <property type="match status" value="1"/>
</dbReference>
<dbReference type="PANTHER" id="PTHR10983">
    <property type="entry name" value="1-ACYLGLYCEROL-3-PHOSPHATE ACYLTRANSFERASE-RELATED"/>
    <property type="match status" value="1"/>
</dbReference>
<dbReference type="GO" id="GO:0005783">
    <property type="term" value="C:endoplasmic reticulum"/>
    <property type="evidence" value="ECO:0007669"/>
    <property type="project" value="TreeGrafter"/>
</dbReference>
<reference evidence="6" key="1">
    <citation type="submission" date="2020-03" db="EMBL/GenBank/DDBJ databases">
        <title>Transcriptomic Profiling of the Digestive Tract of the Rat Flea, Xenopsylla cheopis, Following Blood Feeding and Infection with Yersinia pestis.</title>
        <authorList>
            <person name="Bland D.M."/>
            <person name="Martens C.A."/>
            <person name="Virtaneva K."/>
            <person name="Kanakabandi K."/>
            <person name="Long D."/>
            <person name="Rosenke R."/>
            <person name="Saturday G.A."/>
            <person name="Hoyt F.H."/>
            <person name="Bruno D.P."/>
            <person name="Ribeiro J.M.C."/>
            <person name="Hinnebusch J."/>
        </authorList>
    </citation>
    <scope>NUCLEOTIDE SEQUENCE</scope>
</reference>
<accession>A0A6M2E2Z8</accession>
<name>A0A6M2E2Z8_XENCH</name>
<evidence type="ECO:0000259" key="5">
    <source>
        <dbReference type="SMART" id="SM00563"/>
    </source>
</evidence>
<dbReference type="AlphaFoldDB" id="A0A6M2E2Z8"/>
<dbReference type="GO" id="GO:0036149">
    <property type="term" value="P:phosphatidylinositol acyl-chain remodeling"/>
    <property type="evidence" value="ECO:0007669"/>
    <property type="project" value="TreeGrafter"/>
</dbReference>
<evidence type="ECO:0000313" key="6">
    <source>
        <dbReference type="EMBL" id="NOV51761.1"/>
    </source>
</evidence>
<comment type="similarity">
    <text evidence="1">Belongs to the 1-acyl-sn-glycerol-3-phosphate acyltransferase family.</text>
</comment>
<dbReference type="InterPro" id="IPR002123">
    <property type="entry name" value="Plipid/glycerol_acylTrfase"/>
</dbReference>
<dbReference type="EMBL" id="GIIL01008035">
    <property type="protein sequence ID" value="NOV51761.1"/>
    <property type="molecule type" value="Transcribed_RNA"/>
</dbReference>
<organism evidence="6">
    <name type="scientific">Xenopsylla cheopis</name>
    <name type="common">Oriental rat flea</name>
    <name type="synonym">Pulex cheopis</name>
    <dbReference type="NCBI Taxonomy" id="163159"/>
    <lineage>
        <taxon>Eukaryota</taxon>
        <taxon>Metazoa</taxon>
        <taxon>Ecdysozoa</taxon>
        <taxon>Arthropoda</taxon>
        <taxon>Hexapoda</taxon>
        <taxon>Insecta</taxon>
        <taxon>Pterygota</taxon>
        <taxon>Neoptera</taxon>
        <taxon>Endopterygota</taxon>
        <taxon>Siphonaptera</taxon>
        <taxon>Pulicidae</taxon>
        <taxon>Xenopsyllinae</taxon>
        <taxon>Xenopsylla</taxon>
    </lineage>
</organism>
<dbReference type="GO" id="GO:0016746">
    <property type="term" value="F:acyltransferase activity"/>
    <property type="evidence" value="ECO:0007669"/>
    <property type="project" value="UniProtKB-KW"/>
</dbReference>
<dbReference type="SUPFAM" id="SSF69593">
    <property type="entry name" value="Glycerol-3-phosphate (1)-acyltransferase"/>
    <property type="match status" value="1"/>
</dbReference>
<evidence type="ECO:0000256" key="1">
    <source>
        <dbReference type="ARBA" id="ARBA00008655"/>
    </source>
</evidence>
<keyword evidence="4" id="KW-0812">Transmembrane</keyword>
<keyword evidence="2 6" id="KW-0808">Transferase</keyword>
<dbReference type="SMART" id="SM00563">
    <property type="entry name" value="PlsC"/>
    <property type="match status" value="1"/>
</dbReference>
<evidence type="ECO:0000256" key="3">
    <source>
        <dbReference type="ARBA" id="ARBA00023315"/>
    </source>
</evidence>
<dbReference type="Pfam" id="PF16076">
    <property type="entry name" value="Acyltransf_C"/>
    <property type="match status" value="1"/>
</dbReference>
<feature type="transmembrane region" description="Helical" evidence="4">
    <location>
        <begin position="13"/>
        <end position="36"/>
    </location>
</feature>
<protein>
    <submittedName>
        <fullName evidence="6">Putative lysophosphatidic acid acyltransferase lpaat</fullName>
    </submittedName>
</protein>
<dbReference type="InterPro" id="IPR032098">
    <property type="entry name" value="Acyltransf_C"/>
</dbReference>
<keyword evidence="4" id="KW-0472">Membrane</keyword>
<keyword evidence="4" id="KW-1133">Transmembrane helix</keyword>
<evidence type="ECO:0000256" key="4">
    <source>
        <dbReference type="SAM" id="Phobius"/>
    </source>
</evidence>
<evidence type="ECO:0000256" key="2">
    <source>
        <dbReference type="ARBA" id="ARBA00022679"/>
    </source>
</evidence>
<feature type="domain" description="Phospholipid/glycerol acyltransferase" evidence="5">
    <location>
        <begin position="90"/>
        <end position="206"/>
    </location>
</feature>
<sequence>MVLYQNFYLFPRALVRVIFIIVNNIYCIPTYAIWMVILWPMKLLYPNIYWRIEGLFFHWLLAMVSMWSHTAGYEIMEDGDDITPCLNQRTLVIANHQSTADVPLLMASFNAKPNILPNLMWIMDRLFKYTNFGIVSVLHEDFFIVSGKNNREESIVALRRHLHESYIPRKRLWMVLFPEGGFLRKRKETSQKFALKNNLPVLNNVSLPRVGALKAIMDEIGPKKQSNNNKSNNVEQGDCITKKCAADLQWVLDITIAYPGGVPLDLTTILHGMREPCKTVLYYRLYPSHEVPDNPEQQTQWLYDRFCEKEKLLENFYKTGSFISGSTKGRREVVTQDMLRFIILHIFFITSTYFHIQMFCALYDWCLLDWNYVSMDYLAEKIFRWENIIFT</sequence>
<keyword evidence="3 6" id="KW-0012">Acyltransferase</keyword>
<feature type="transmembrane region" description="Helical" evidence="4">
    <location>
        <begin position="338"/>
        <end position="356"/>
    </location>
</feature>
<dbReference type="CDD" id="cd07990">
    <property type="entry name" value="LPLAT_LCLAT1-like"/>
    <property type="match status" value="1"/>
</dbReference>